<dbReference type="Pfam" id="PF00905">
    <property type="entry name" value="Transpeptidase"/>
    <property type="match status" value="1"/>
</dbReference>
<dbReference type="PANTHER" id="PTHR30627:SF24">
    <property type="entry name" value="PENICILLIN-BINDING PROTEIN 4B"/>
    <property type="match status" value="1"/>
</dbReference>
<dbReference type="Gene3D" id="3.90.1310.10">
    <property type="entry name" value="Penicillin-binding protein 2a (Domain 2)"/>
    <property type="match status" value="1"/>
</dbReference>
<feature type="domain" description="Penicillin-binding protein transpeptidase" evidence="1">
    <location>
        <begin position="340"/>
        <end position="594"/>
    </location>
</feature>
<dbReference type="SUPFAM" id="SSF56601">
    <property type="entry name" value="beta-lactamase/transpeptidase-like"/>
    <property type="match status" value="1"/>
</dbReference>
<dbReference type="PANTHER" id="PTHR30627">
    <property type="entry name" value="PEPTIDOGLYCAN D,D-TRANSPEPTIDASE"/>
    <property type="match status" value="1"/>
</dbReference>
<dbReference type="GO" id="GO:0071555">
    <property type="term" value="P:cell wall organization"/>
    <property type="evidence" value="ECO:0007669"/>
    <property type="project" value="TreeGrafter"/>
</dbReference>
<organism evidence="3 4">
    <name type="scientific">Saccharothrix texasensis</name>
    <dbReference type="NCBI Taxonomy" id="103734"/>
    <lineage>
        <taxon>Bacteria</taxon>
        <taxon>Bacillati</taxon>
        <taxon>Actinomycetota</taxon>
        <taxon>Actinomycetes</taxon>
        <taxon>Pseudonocardiales</taxon>
        <taxon>Pseudonocardiaceae</taxon>
        <taxon>Saccharothrix</taxon>
    </lineage>
</organism>
<evidence type="ECO:0000259" key="1">
    <source>
        <dbReference type="Pfam" id="PF00905"/>
    </source>
</evidence>
<dbReference type="Pfam" id="PF05223">
    <property type="entry name" value="MecA_N"/>
    <property type="match status" value="1"/>
</dbReference>
<dbReference type="Gene3D" id="3.40.710.10">
    <property type="entry name" value="DD-peptidase/beta-lactamase superfamily"/>
    <property type="match status" value="1"/>
</dbReference>
<keyword evidence="4" id="KW-1185">Reference proteome</keyword>
<accession>A0A3N1HE29</accession>
<dbReference type="EMBL" id="RJKM01000001">
    <property type="protein sequence ID" value="ROP40747.1"/>
    <property type="molecule type" value="Genomic_DNA"/>
</dbReference>
<dbReference type="InterPro" id="IPR036138">
    <property type="entry name" value="PBP_dimer_sf"/>
</dbReference>
<protein>
    <submittedName>
        <fullName evidence="3">Cell division protein FtsI/penicillin-binding protein 2</fullName>
    </submittedName>
</protein>
<dbReference type="AlphaFoldDB" id="A0A3N1HE29"/>
<proteinExistence type="predicted"/>
<dbReference type="InterPro" id="IPR012338">
    <property type="entry name" value="Beta-lactam/transpept-like"/>
</dbReference>
<evidence type="ECO:0000313" key="3">
    <source>
        <dbReference type="EMBL" id="ROP40747.1"/>
    </source>
</evidence>
<keyword evidence="3" id="KW-0131">Cell cycle</keyword>
<dbReference type="GO" id="GO:0005886">
    <property type="term" value="C:plasma membrane"/>
    <property type="evidence" value="ECO:0007669"/>
    <property type="project" value="TreeGrafter"/>
</dbReference>
<dbReference type="InterPro" id="IPR001460">
    <property type="entry name" value="PCN-bd_Tpept"/>
</dbReference>
<dbReference type="GO" id="GO:0046677">
    <property type="term" value="P:response to antibiotic"/>
    <property type="evidence" value="ECO:0007669"/>
    <property type="project" value="InterPro"/>
</dbReference>
<sequence>MRSIAPGILGAVIARKPSLSRLVLPGVVLLLVSGCGLFSSRPGPDQVAGDFLAKLAAGDVDGAAGLTDDPADAKELLGKVREVLKPESLAAEVEQVGSTGESTTADATARLDWDLGHDHAWSYQTKFDLRREEDDWKVHWAPSVVHPKLAVQQSLGVAEVKPALAPVLDRDGTPLLAPEQVVSVLLDAKDAGDLNAVAAALAAALTPIDPAITQLAIVDGVSKAPAGQVYQVAALRDADYQTVKPAIYELPGVRFTTQTSLLAPSRTFGSQVLPAVRKAVEEEIAGKAGLRVYTVNAAGDEVETLHEQAPEAAQAISTALSRSAQVAAEDALEPVPQAAMLVALQASTGDVLAVAQNGPADEAGPMALSGRYPPGSTFKIVTAAAALSSGQATADTPLPCPGTTVVDGRRVVPNDHEFDKGTIPLHSAFAFSCNTTFAQLAAAMEPDALTEAADSFGLGVDFDIPAITTITGSVPPATDVVERAEDGFGQGKLLASPFGMALVAATTATGKMPVPTLLKGRETKVDHTPTPPTPAVLEPLRAMMREVVETGTAPQLKPHGDVRGKTGTAQFGDGTNSHGWFVGYRGDIAFATLLLGTNSSAPAVEATARFLAALG</sequence>
<dbReference type="GO" id="GO:0008658">
    <property type="term" value="F:penicillin binding"/>
    <property type="evidence" value="ECO:0007669"/>
    <property type="project" value="InterPro"/>
</dbReference>
<dbReference type="InterPro" id="IPR007887">
    <property type="entry name" value="MecA_N"/>
</dbReference>
<gene>
    <name evidence="3" type="ORF">EDD40_6165</name>
</gene>
<feature type="domain" description="NTF2-like N-terminal transpeptidase" evidence="2">
    <location>
        <begin position="44"/>
        <end position="151"/>
    </location>
</feature>
<dbReference type="SUPFAM" id="SSF56519">
    <property type="entry name" value="Penicillin binding protein dimerisation domain"/>
    <property type="match status" value="1"/>
</dbReference>
<evidence type="ECO:0000259" key="2">
    <source>
        <dbReference type="Pfam" id="PF05223"/>
    </source>
</evidence>
<dbReference type="InterPro" id="IPR050515">
    <property type="entry name" value="Beta-lactam/transpept"/>
</dbReference>
<reference evidence="3 4" key="1">
    <citation type="submission" date="2018-11" db="EMBL/GenBank/DDBJ databases">
        <title>Sequencing the genomes of 1000 actinobacteria strains.</title>
        <authorList>
            <person name="Klenk H.-P."/>
        </authorList>
    </citation>
    <scope>NUCLEOTIDE SEQUENCE [LARGE SCALE GENOMIC DNA]</scope>
    <source>
        <strain evidence="3 4">DSM 44231</strain>
    </source>
</reference>
<comment type="caution">
    <text evidence="3">The sequence shown here is derived from an EMBL/GenBank/DDBJ whole genome shotgun (WGS) entry which is preliminary data.</text>
</comment>
<dbReference type="GO" id="GO:0051301">
    <property type="term" value="P:cell division"/>
    <property type="evidence" value="ECO:0007669"/>
    <property type="project" value="UniProtKB-KW"/>
</dbReference>
<evidence type="ECO:0000313" key="4">
    <source>
        <dbReference type="Proteomes" id="UP000268727"/>
    </source>
</evidence>
<dbReference type="GO" id="GO:0071972">
    <property type="term" value="F:peptidoglycan L,D-transpeptidase activity"/>
    <property type="evidence" value="ECO:0007669"/>
    <property type="project" value="TreeGrafter"/>
</dbReference>
<dbReference type="PROSITE" id="PS51257">
    <property type="entry name" value="PROKAR_LIPOPROTEIN"/>
    <property type="match status" value="1"/>
</dbReference>
<dbReference type="Proteomes" id="UP000268727">
    <property type="component" value="Unassembled WGS sequence"/>
</dbReference>
<keyword evidence="3" id="KW-0132">Cell division</keyword>
<name>A0A3N1HE29_9PSEU</name>